<evidence type="ECO:0000256" key="1">
    <source>
        <dbReference type="ARBA" id="ARBA00004953"/>
    </source>
</evidence>
<dbReference type="PANTHER" id="PTHR36925:SF1">
    <property type="entry name" value="COBALT-PRECORRIN-6A REDUCTASE"/>
    <property type="match status" value="1"/>
</dbReference>
<evidence type="ECO:0000313" key="5">
    <source>
        <dbReference type="EMBL" id="MCP2355615.1"/>
    </source>
</evidence>
<comment type="pathway">
    <text evidence="1">Cofactor biosynthesis; adenosylcobalamin biosynthesis.</text>
</comment>
<organism evidence="5 6">
    <name type="scientific">Nonomuraea thailandensis</name>
    <dbReference type="NCBI Taxonomy" id="1188745"/>
    <lineage>
        <taxon>Bacteria</taxon>
        <taxon>Bacillati</taxon>
        <taxon>Actinomycetota</taxon>
        <taxon>Actinomycetes</taxon>
        <taxon>Streptosporangiales</taxon>
        <taxon>Streptosporangiaceae</taxon>
        <taxon>Nonomuraea</taxon>
    </lineage>
</organism>
<dbReference type="GO" id="GO:0016994">
    <property type="term" value="F:precorrin-6A reductase activity"/>
    <property type="evidence" value="ECO:0007669"/>
    <property type="project" value="UniProtKB-EC"/>
</dbReference>
<gene>
    <name evidence="5" type="ORF">HD597_002635</name>
</gene>
<accession>A0A9X2K141</accession>
<dbReference type="PANTHER" id="PTHR36925">
    <property type="entry name" value="COBALT-PRECORRIN-6A REDUCTASE"/>
    <property type="match status" value="1"/>
</dbReference>
<keyword evidence="6" id="KW-1185">Reference proteome</keyword>
<dbReference type="Pfam" id="PF02571">
    <property type="entry name" value="CbiJ"/>
    <property type="match status" value="1"/>
</dbReference>
<dbReference type="EMBL" id="JAMZEB010000002">
    <property type="protein sequence ID" value="MCP2355615.1"/>
    <property type="molecule type" value="Genomic_DNA"/>
</dbReference>
<evidence type="ECO:0000256" key="2">
    <source>
        <dbReference type="ARBA" id="ARBA00022573"/>
    </source>
</evidence>
<dbReference type="AlphaFoldDB" id="A0A9X2K141"/>
<reference evidence="5" key="1">
    <citation type="submission" date="2022-06" db="EMBL/GenBank/DDBJ databases">
        <title>Sequencing the genomes of 1000 actinobacteria strains.</title>
        <authorList>
            <person name="Klenk H.-P."/>
        </authorList>
    </citation>
    <scope>NUCLEOTIDE SEQUENCE</scope>
    <source>
        <strain evidence="5">DSM 46694</strain>
    </source>
</reference>
<dbReference type="EC" id="1.3.1.54" evidence="5"/>
<dbReference type="GO" id="GO:0009236">
    <property type="term" value="P:cobalamin biosynthetic process"/>
    <property type="evidence" value="ECO:0007669"/>
    <property type="project" value="UniProtKB-KW"/>
</dbReference>
<dbReference type="RefSeq" id="WP_253742273.1">
    <property type="nucleotide sequence ID" value="NZ_BAABKA010000036.1"/>
</dbReference>
<evidence type="ECO:0000256" key="4">
    <source>
        <dbReference type="SAM" id="MobiDB-lite"/>
    </source>
</evidence>
<dbReference type="Proteomes" id="UP001139648">
    <property type="component" value="Unassembled WGS sequence"/>
</dbReference>
<dbReference type="InterPro" id="IPR003723">
    <property type="entry name" value="Precorrin-6x_reduct"/>
</dbReference>
<dbReference type="EC" id="1.3.1.106" evidence="5"/>
<evidence type="ECO:0000313" key="6">
    <source>
        <dbReference type="Proteomes" id="UP001139648"/>
    </source>
</evidence>
<evidence type="ECO:0000256" key="3">
    <source>
        <dbReference type="ARBA" id="ARBA00023002"/>
    </source>
</evidence>
<keyword evidence="3 5" id="KW-0560">Oxidoreductase</keyword>
<protein>
    <submittedName>
        <fullName evidence="5">Precorrin-6A/cobalt-precorrin-6A reductase</fullName>
        <ecNumber evidence="5">1.3.1.106</ecNumber>
        <ecNumber evidence="5">1.3.1.54</ecNumber>
    </submittedName>
</protein>
<dbReference type="NCBIfam" id="NF005968">
    <property type="entry name" value="PRK08057.1-2"/>
    <property type="match status" value="1"/>
</dbReference>
<comment type="caution">
    <text evidence="5">The sequence shown here is derived from an EMBL/GenBank/DDBJ whole genome shotgun (WGS) entry which is preliminary data.</text>
</comment>
<keyword evidence="2" id="KW-0169">Cobalamin biosynthesis</keyword>
<feature type="region of interest" description="Disordered" evidence="4">
    <location>
        <begin position="148"/>
        <end position="192"/>
    </location>
</feature>
<name>A0A9X2K141_9ACTN</name>
<sequence length="314" mass="31410">MRRVLILGGTAEARALAAELAARPGLRVVSSLAGRVSNPRLPVGEVREGGFGGAGGLAAYLAGERIDALVDATHPFAERMTASAAAASSATGVPLLVLRRPGWREGPGDAWQRVPSLHDAAALLPTAAWPAAAPTTAAPATSAAPLSTTAAAPGTAGSASSTAAPGTAGAAPSTAGPASSTAGPARGRAGGVRAAEARVFLTTGRRSLPLFTGLPGVWLLARSVDPPEPPVPPHVHVLLGRGPYTVEGERALIREHRLNVLVTKDSGGQLTAAKLTAARELGLPVIMVDRPPLPPGVRLVDTVAAATAWAAAQG</sequence>
<proteinExistence type="predicted"/>
<dbReference type="PROSITE" id="PS51014">
    <property type="entry name" value="COBK_CBIJ"/>
    <property type="match status" value="1"/>
</dbReference>